<evidence type="ECO:0000256" key="10">
    <source>
        <dbReference type="PROSITE-ProRule" id="PRU00560"/>
    </source>
</evidence>
<dbReference type="InterPro" id="IPR014017">
    <property type="entry name" value="DNA_helicase_UvrD-like_C"/>
</dbReference>
<evidence type="ECO:0000256" key="9">
    <source>
        <dbReference type="ARBA" id="ARBA00048988"/>
    </source>
</evidence>
<evidence type="ECO:0000313" key="14">
    <source>
        <dbReference type="Proteomes" id="UP000740727"/>
    </source>
</evidence>
<dbReference type="SUPFAM" id="SSF52540">
    <property type="entry name" value="P-loop containing nucleoside triphosphate hydrolases"/>
    <property type="match status" value="1"/>
</dbReference>
<comment type="catalytic activity">
    <reaction evidence="9">
        <text>ATP + H2O = ADP + phosphate + H(+)</text>
        <dbReference type="Rhea" id="RHEA:13065"/>
        <dbReference type="ChEBI" id="CHEBI:15377"/>
        <dbReference type="ChEBI" id="CHEBI:15378"/>
        <dbReference type="ChEBI" id="CHEBI:30616"/>
        <dbReference type="ChEBI" id="CHEBI:43474"/>
        <dbReference type="ChEBI" id="CHEBI:456216"/>
        <dbReference type="EC" id="5.6.2.4"/>
    </reaction>
</comment>
<evidence type="ECO:0000256" key="8">
    <source>
        <dbReference type="ARBA" id="ARBA00034808"/>
    </source>
</evidence>
<dbReference type="GO" id="GO:0033202">
    <property type="term" value="C:DNA helicase complex"/>
    <property type="evidence" value="ECO:0007669"/>
    <property type="project" value="TreeGrafter"/>
</dbReference>
<evidence type="ECO:0000256" key="1">
    <source>
        <dbReference type="ARBA" id="ARBA00009922"/>
    </source>
</evidence>
<feature type="domain" description="UvrD-like helicase C-terminal" evidence="12">
    <location>
        <begin position="283"/>
        <end position="531"/>
    </location>
</feature>
<evidence type="ECO:0000259" key="11">
    <source>
        <dbReference type="PROSITE" id="PS51198"/>
    </source>
</evidence>
<feature type="binding site" evidence="10">
    <location>
        <begin position="28"/>
        <end position="35"/>
    </location>
    <ligand>
        <name>ATP</name>
        <dbReference type="ChEBI" id="CHEBI:30616"/>
    </ligand>
</feature>
<dbReference type="InterPro" id="IPR014016">
    <property type="entry name" value="UvrD-like_ATP-bd"/>
</dbReference>
<evidence type="ECO:0000256" key="6">
    <source>
        <dbReference type="ARBA" id="ARBA00023235"/>
    </source>
</evidence>
<dbReference type="GO" id="GO:0000725">
    <property type="term" value="P:recombinational repair"/>
    <property type="evidence" value="ECO:0007669"/>
    <property type="project" value="TreeGrafter"/>
</dbReference>
<dbReference type="GO" id="GO:0043138">
    <property type="term" value="F:3'-5' DNA helicase activity"/>
    <property type="evidence" value="ECO:0007669"/>
    <property type="project" value="UniProtKB-EC"/>
</dbReference>
<dbReference type="GO" id="GO:0003677">
    <property type="term" value="F:DNA binding"/>
    <property type="evidence" value="ECO:0007669"/>
    <property type="project" value="InterPro"/>
</dbReference>
<keyword evidence="2 10" id="KW-0547">Nucleotide-binding</keyword>
<dbReference type="PROSITE" id="PS51217">
    <property type="entry name" value="UVRD_HELICASE_CTER"/>
    <property type="match status" value="1"/>
</dbReference>
<evidence type="ECO:0000256" key="5">
    <source>
        <dbReference type="ARBA" id="ARBA00022840"/>
    </source>
</evidence>
<feature type="domain" description="UvrD-like helicase ATP-binding" evidence="11">
    <location>
        <begin position="7"/>
        <end position="289"/>
    </location>
</feature>
<dbReference type="EMBL" id="RFXN01000013">
    <property type="protein sequence ID" value="NBR93609.1"/>
    <property type="molecule type" value="Genomic_DNA"/>
</dbReference>
<dbReference type="GO" id="GO:0005524">
    <property type="term" value="F:ATP binding"/>
    <property type="evidence" value="ECO:0007669"/>
    <property type="project" value="UniProtKB-UniRule"/>
</dbReference>
<sequence length="555" mass="62089">MSERFLAGLDEEQRQAASAIRGPVVIIAGAGTGKTRTITHRIAHAIENGVTEPSRTLALTYTAKAASELRLRLATLGYSGVQAHTFHSAAWRQLQFFWNEAIGGKPFRILSNKNEFIGAALGEIGRGRGSASLRDLATEIEWAKGQEIAPEDYVRIAQEKFRVMPQGFSYMEISDLYRTYDFLKQDQGQLDFEDILLLLVGILEEQSSIIDRVRNQYRNFTVDEHQDISPLQQRVLNLWLGNRKEICVVGDPDQSIFSFAGSSNEYLLGFATKYSDAQVFRLDRNYRSSAQIVRVANKVADRELVSVRGKGIHNVRLHSHTTELAESEKILQQIRELLAGGVNPREIAVLFRRNDQLNVFAESLISSGIPVTIAGQSQGQRPFFYDGKIKEAIRLIRGAAIASDSVSEKISLSDQVRSVLSAVGWHSDRAAGDDPRLKLLTFVEEFEAKVNGASLRDLITEFDERERSNVEPEENAVVLSSIHSAKGLEWSHVFLPRLREGVLPITYSLESEKLLEEERRLFYVAVTRAKDGLYLSFAGSDSSRFLSLLPALNSE</sequence>
<evidence type="ECO:0000256" key="2">
    <source>
        <dbReference type="ARBA" id="ARBA00022741"/>
    </source>
</evidence>
<dbReference type="EC" id="5.6.2.4" evidence="8"/>
<dbReference type="Gene3D" id="3.40.50.300">
    <property type="entry name" value="P-loop containing nucleotide triphosphate hydrolases"/>
    <property type="match status" value="3"/>
</dbReference>
<dbReference type="Proteomes" id="UP000740727">
    <property type="component" value="Unassembled WGS sequence"/>
</dbReference>
<dbReference type="InterPro" id="IPR027417">
    <property type="entry name" value="P-loop_NTPase"/>
</dbReference>
<comment type="caution">
    <text evidence="13">The sequence shown here is derived from an EMBL/GenBank/DDBJ whole genome shotgun (WGS) entry which is preliminary data.</text>
</comment>
<proteinExistence type="inferred from homology"/>
<dbReference type="PROSITE" id="PS51198">
    <property type="entry name" value="UVRD_HELICASE_ATP_BIND"/>
    <property type="match status" value="1"/>
</dbReference>
<comment type="similarity">
    <text evidence="1">Belongs to the helicase family. UvrD subfamily.</text>
</comment>
<evidence type="ECO:0000256" key="7">
    <source>
        <dbReference type="ARBA" id="ARBA00034617"/>
    </source>
</evidence>
<dbReference type="AlphaFoldDB" id="A0A965LKQ8"/>
<protein>
    <recommendedName>
        <fullName evidence="8">DNA 3'-5' helicase</fullName>
        <ecNumber evidence="8">5.6.2.4</ecNumber>
    </recommendedName>
</protein>
<keyword evidence="3 10" id="KW-0378">Hydrolase</keyword>
<dbReference type="InterPro" id="IPR013986">
    <property type="entry name" value="DExx_box_DNA_helicase_dom_sf"/>
</dbReference>
<dbReference type="PANTHER" id="PTHR11070">
    <property type="entry name" value="UVRD / RECB / PCRA DNA HELICASE FAMILY MEMBER"/>
    <property type="match status" value="1"/>
</dbReference>
<evidence type="ECO:0000313" key="13">
    <source>
        <dbReference type="EMBL" id="NBR93609.1"/>
    </source>
</evidence>
<dbReference type="Gene3D" id="1.10.10.160">
    <property type="match status" value="1"/>
</dbReference>
<reference evidence="13" key="1">
    <citation type="submission" date="2018-10" db="EMBL/GenBank/DDBJ databases">
        <title>Iterative Subtractive Binning of Freshwater Chronoseries Metagenomes Recovers Nearly Complete Genomes from over Four Hundred Novel Species.</title>
        <authorList>
            <person name="Rodriguez-R L.M."/>
            <person name="Tsementzi D."/>
            <person name="Luo C."/>
            <person name="Konstantinidis K.T."/>
        </authorList>
    </citation>
    <scope>NUCLEOTIDE SEQUENCE</scope>
    <source>
        <strain evidence="13">WB5_2A_028</strain>
    </source>
</reference>
<comment type="catalytic activity">
    <reaction evidence="7">
        <text>Couples ATP hydrolysis with the unwinding of duplex DNA by translocating in the 3'-5' direction.</text>
        <dbReference type="EC" id="5.6.2.4"/>
    </reaction>
</comment>
<keyword evidence="6" id="KW-0413">Isomerase</keyword>
<dbReference type="CDD" id="cd17932">
    <property type="entry name" value="DEXQc_UvrD"/>
    <property type="match status" value="1"/>
</dbReference>
<dbReference type="Pfam" id="PF00580">
    <property type="entry name" value="UvrD-helicase"/>
    <property type="match status" value="1"/>
</dbReference>
<accession>A0A965LKQ8</accession>
<organism evidence="13 14">
    <name type="scientific">Candidatus Fonsibacter lacus</name>
    <dbReference type="NCBI Taxonomy" id="2576439"/>
    <lineage>
        <taxon>Bacteria</taxon>
        <taxon>Pseudomonadati</taxon>
        <taxon>Pseudomonadota</taxon>
        <taxon>Alphaproteobacteria</taxon>
        <taxon>Candidatus Pelagibacterales</taxon>
        <taxon>Candidatus Pelagibacterales incertae sedis</taxon>
        <taxon>Candidatus Fonsibacter</taxon>
    </lineage>
</organism>
<dbReference type="GO" id="GO:0016787">
    <property type="term" value="F:hydrolase activity"/>
    <property type="evidence" value="ECO:0007669"/>
    <property type="project" value="UniProtKB-UniRule"/>
</dbReference>
<dbReference type="GO" id="GO:0005829">
    <property type="term" value="C:cytosol"/>
    <property type="evidence" value="ECO:0007669"/>
    <property type="project" value="TreeGrafter"/>
</dbReference>
<dbReference type="InterPro" id="IPR000212">
    <property type="entry name" value="DNA_helicase_UvrD/REP"/>
</dbReference>
<name>A0A965LKQ8_9PROT</name>
<dbReference type="PANTHER" id="PTHR11070:SF69">
    <property type="entry name" value="ATP-DEPENDENT DNA HELICASE UVRD2"/>
    <property type="match status" value="1"/>
</dbReference>
<evidence type="ECO:0000256" key="4">
    <source>
        <dbReference type="ARBA" id="ARBA00022806"/>
    </source>
</evidence>
<evidence type="ECO:0000259" key="12">
    <source>
        <dbReference type="PROSITE" id="PS51217"/>
    </source>
</evidence>
<gene>
    <name evidence="13" type="ORF">EBT44_01965</name>
</gene>
<evidence type="ECO:0000256" key="3">
    <source>
        <dbReference type="ARBA" id="ARBA00022801"/>
    </source>
</evidence>
<dbReference type="Pfam" id="PF13361">
    <property type="entry name" value="UvrD_C"/>
    <property type="match status" value="2"/>
</dbReference>
<keyword evidence="5 10" id="KW-0067">ATP-binding</keyword>
<keyword evidence="4 10" id="KW-0347">Helicase</keyword>